<evidence type="ECO:0000313" key="9">
    <source>
        <dbReference type="Proteomes" id="UP000565205"/>
    </source>
</evidence>
<evidence type="ECO:0000256" key="5">
    <source>
        <dbReference type="SAM" id="Phobius"/>
    </source>
</evidence>
<reference evidence="7 9" key="1">
    <citation type="submission" date="2020-06" db="EMBL/GenBank/DDBJ databases">
        <title>Description of novel acetic acid bacteria.</title>
        <authorList>
            <person name="Sombolestani A."/>
        </authorList>
    </citation>
    <scope>NUCLEOTIDE SEQUENCE [LARGE SCALE GENOMIC DNA]</scope>
    <source>
        <strain evidence="7 9">LMG 26838</strain>
    </source>
</reference>
<keyword evidence="2 5" id="KW-0812">Transmembrane</keyword>
<feature type="transmembrane region" description="Helical" evidence="5">
    <location>
        <begin position="115"/>
        <end position="132"/>
    </location>
</feature>
<dbReference type="SUPFAM" id="SSF161084">
    <property type="entry name" value="MAPEG domain-like"/>
    <property type="match status" value="1"/>
</dbReference>
<sequence length="133" mass="14591">MPVISPLLSIVSWSVVLFFIHLIVQDLTMTRERGLEWNVGARDGTARALSDVAARADRAFANFRETYVVFIGLAVLCLITAPLSDVAIIGGWVWFVARIAYLPLYLSGVKRIRTLAWLVSIGGLVAMLIAGFV</sequence>
<evidence type="ECO:0000256" key="4">
    <source>
        <dbReference type="ARBA" id="ARBA00023136"/>
    </source>
</evidence>
<dbReference type="GO" id="GO:0016020">
    <property type="term" value="C:membrane"/>
    <property type="evidence" value="ECO:0007669"/>
    <property type="project" value="UniProtKB-SubCell"/>
</dbReference>
<keyword evidence="4 5" id="KW-0472">Membrane</keyword>
<feature type="transmembrane region" description="Helical" evidence="5">
    <location>
        <begin position="67"/>
        <end position="95"/>
    </location>
</feature>
<comment type="subcellular location">
    <subcellularLocation>
        <location evidence="1">Membrane</location>
    </subcellularLocation>
</comment>
<keyword evidence="8" id="KW-1185">Reference proteome</keyword>
<dbReference type="Gene3D" id="1.20.120.550">
    <property type="entry name" value="Membrane associated eicosanoid/glutathione metabolism-like domain"/>
    <property type="match status" value="1"/>
</dbReference>
<dbReference type="InterPro" id="IPR023352">
    <property type="entry name" value="MAPEG-like_dom_sf"/>
</dbReference>
<dbReference type="PANTHER" id="PTHR35371">
    <property type="entry name" value="INNER MEMBRANE PROTEIN"/>
    <property type="match status" value="1"/>
</dbReference>
<evidence type="ECO:0000313" key="8">
    <source>
        <dbReference type="Proteomes" id="UP000557688"/>
    </source>
</evidence>
<dbReference type="Proteomes" id="UP000557688">
    <property type="component" value="Unassembled WGS sequence"/>
</dbReference>
<dbReference type="PANTHER" id="PTHR35371:SF1">
    <property type="entry name" value="BLR7753 PROTEIN"/>
    <property type="match status" value="1"/>
</dbReference>
<dbReference type="AlphaFoldDB" id="A0A850NQR2"/>
<evidence type="ECO:0000313" key="7">
    <source>
        <dbReference type="EMBL" id="NVN31244.1"/>
    </source>
</evidence>
<dbReference type="Proteomes" id="UP000565205">
    <property type="component" value="Unassembled WGS sequence"/>
</dbReference>
<dbReference type="EMBL" id="JACHXV010000009">
    <property type="protein sequence ID" value="MBB3174601.1"/>
    <property type="molecule type" value="Genomic_DNA"/>
</dbReference>
<keyword evidence="3 5" id="KW-1133">Transmembrane helix</keyword>
<evidence type="ECO:0000256" key="1">
    <source>
        <dbReference type="ARBA" id="ARBA00004370"/>
    </source>
</evidence>
<name>A0A850NQR2_9PROT</name>
<evidence type="ECO:0000256" key="2">
    <source>
        <dbReference type="ARBA" id="ARBA00022692"/>
    </source>
</evidence>
<dbReference type="RefSeq" id="WP_176625425.1">
    <property type="nucleotide sequence ID" value="NZ_JABXXQ010000321.1"/>
</dbReference>
<reference evidence="6 8" key="2">
    <citation type="submission" date="2020-08" db="EMBL/GenBank/DDBJ databases">
        <title>Genomic Encyclopedia of Type Strains, Phase III (KMG-III): the genomes of soil and plant-associated and newly described type strains.</title>
        <authorList>
            <person name="Whitman W."/>
        </authorList>
    </citation>
    <scope>NUCLEOTIDE SEQUENCE [LARGE SCALE GENOMIC DNA]</scope>
    <source>
        <strain evidence="6 8">CECT 8088</strain>
    </source>
</reference>
<accession>A0A850NQR2</accession>
<comment type="caution">
    <text evidence="7">The sequence shown here is derived from an EMBL/GenBank/DDBJ whole genome shotgun (WGS) entry which is preliminary data.</text>
</comment>
<feature type="transmembrane region" description="Helical" evidence="5">
    <location>
        <begin position="6"/>
        <end position="24"/>
    </location>
</feature>
<gene>
    <name evidence="6" type="ORF">FHR90_002446</name>
    <name evidence="7" type="ORF">HUK83_12980</name>
</gene>
<evidence type="ECO:0000256" key="3">
    <source>
        <dbReference type="ARBA" id="ARBA00022989"/>
    </source>
</evidence>
<protein>
    <submittedName>
        <fullName evidence="7">MAPEG family protein</fullName>
    </submittedName>
    <submittedName>
        <fullName evidence="6">Putative MAPEG superfamily protein</fullName>
    </submittedName>
</protein>
<organism evidence="7 9">
    <name type="scientific">Endobacter medicaginis</name>
    <dbReference type="NCBI Taxonomy" id="1181271"/>
    <lineage>
        <taxon>Bacteria</taxon>
        <taxon>Pseudomonadati</taxon>
        <taxon>Pseudomonadota</taxon>
        <taxon>Alphaproteobacteria</taxon>
        <taxon>Acetobacterales</taxon>
        <taxon>Acetobacteraceae</taxon>
        <taxon>Endobacter</taxon>
    </lineage>
</organism>
<proteinExistence type="predicted"/>
<evidence type="ECO:0000313" key="6">
    <source>
        <dbReference type="EMBL" id="MBB3174601.1"/>
    </source>
</evidence>
<dbReference type="Pfam" id="PF01124">
    <property type="entry name" value="MAPEG"/>
    <property type="match status" value="1"/>
</dbReference>
<dbReference type="EMBL" id="JABXXQ010000321">
    <property type="protein sequence ID" value="NVN31244.1"/>
    <property type="molecule type" value="Genomic_DNA"/>
</dbReference>
<dbReference type="InterPro" id="IPR001129">
    <property type="entry name" value="Membr-assoc_MAPEG"/>
</dbReference>